<dbReference type="Proteomes" id="UP000190027">
    <property type="component" value="Unassembled WGS sequence"/>
</dbReference>
<accession>A0A1T4W9T9</accession>
<reference evidence="1 2" key="1">
    <citation type="submission" date="2017-02" db="EMBL/GenBank/DDBJ databases">
        <authorList>
            <person name="Peterson S.W."/>
        </authorList>
    </citation>
    <scope>NUCLEOTIDE SEQUENCE [LARGE SCALE GENOMIC DNA]</scope>
    <source>
        <strain evidence="1 2">DSM 16080</strain>
    </source>
</reference>
<keyword evidence="2" id="KW-1185">Reference proteome</keyword>
<organism evidence="1 2">
    <name type="scientific">Paucidesulfovibrio gracilis DSM 16080</name>
    <dbReference type="NCBI Taxonomy" id="1121449"/>
    <lineage>
        <taxon>Bacteria</taxon>
        <taxon>Pseudomonadati</taxon>
        <taxon>Thermodesulfobacteriota</taxon>
        <taxon>Desulfovibrionia</taxon>
        <taxon>Desulfovibrionales</taxon>
        <taxon>Desulfovibrionaceae</taxon>
        <taxon>Paucidesulfovibrio</taxon>
    </lineage>
</organism>
<evidence type="ECO:0000313" key="2">
    <source>
        <dbReference type="Proteomes" id="UP000190027"/>
    </source>
</evidence>
<gene>
    <name evidence="1" type="ORF">SAMN02745704_00581</name>
</gene>
<dbReference type="RefSeq" id="WP_200806761.1">
    <property type="nucleotide sequence ID" value="NZ_FUYC01000002.1"/>
</dbReference>
<name>A0A1T4W9T9_9BACT</name>
<dbReference type="AlphaFoldDB" id="A0A1T4W9T9"/>
<sequence length="55" mass="5877">MQQRYCQCGAAFLVAYLPGGPGLLRAHIVAANQAGIHTVHRCPCCGQPVDINSLR</sequence>
<evidence type="ECO:0000313" key="1">
    <source>
        <dbReference type="EMBL" id="SKA74052.1"/>
    </source>
</evidence>
<protein>
    <submittedName>
        <fullName evidence="1">Uncharacterized protein</fullName>
    </submittedName>
</protein>
<proteinExistence type="predicted"/>
<dbReference type="EMBL" id="FUYC01000002">
    <property type="protein sequence ID" value="SKA74052.1"/>
    <property type="molecule type" value="Genomic_DNA"/>
</dbReference>